<dbReference type="InterPro" id="IPR038662">
    <property type="entry name" value="ATP_synth_F0_csu_sf"/>
</dbReference>
<accession>A0A916W3K8</accession>
<feature type="transmembrane region" description="Helical" evidence="3">
    <location>
        <begin position="74"/>
        <end position="92"/>
    </location>
</feature>
<feature type="transmembrane region" description="Helical" evidence="3">
    <location>
        <begin position="43"/>
        <end position="62"/>
    </location>
</feature>
<keyword evidence="2" id="KW-0813">Transport</keyword>
<feature type="transmembrane region" description="Helical" evidence="3">
    <location>
        <begin position="6"/>
        <end position="22"/>
    </location>
</feature>
<name>A0A916W3K8_9BACI</name>
<comment type="caution">
    <text evidence="4">The sequence shown here is derived from an EMBL/GenBank/DDBJ whole genome shotgun (WGS) entry which is preliminary data.</text>
</comment>
<dbReference type="GO" id="GO:1902600">
    <property type="term" value="P:proton transmembrane transport"/>
    <property type="evidence" value="ECO:0007669"/>
    <property type="project" value="UniProtKB-KW"/>
</dbReference>
<reference evidence="4" key="2">
    <citation type="submission" date="2020-09" db="EMBL/GenBank/DDBJ databases">
        <authorList>
            <person name="Sun Q."/>
            <person name="Zhou Y."/>
        </authorList>
    </citation>
    <scope>NUCLEOTIDE SEQUENCE</scope>
    <source>
        <strain evidence="4">CGMCC 1.12408</strain>
    </source>
</reference>
<dbReference type="EMBL" id="BMEY01000002">
    <property type="protein sequence ID" value="GGA64569.1"/>
    <property type="molecule type" value="Genomic_DNA"/>
</dbReference>
<feature type="transmembrane region" description="Helical" evidence="3">
    <location>
        <begin position="113"/>
        <end position="134"/>
    </location>
</feature>
<evidence type="ECO:0000256" key="3">
    <source>
        <dbReference type="SAM" id="Phobius"/>
    </source>
</evidence>
<dbReference type="RefSeq" id="WP_188383163.1">
    <property type="nucleotide sequence ID" value="NZ_BMEY01000002.1"/>
</dbReference>
<organism evidence="4 5">
    <name type="scientific">Ornithinibacillus halotolerans</name>
    <dbReference type="NCBI Taxonomy" id="1274357"/>
    <lineage>
        <taxon>Bacteria</taxon>
        <taxon>Bacillati</taxon>
        <taxon>Bacillota</taxon>
        <taxon>Bacilli</taxon>
        <taxon>Bacillales</taxon>
        <taxon>Bacillaceae</taxon>
        <taxon>Ornithinibacillus</taxon>
    </lineage>
</organism>
<dbReference type="InterPro" id="IPR035921">
    <property type="entry name" value="F/V-ATP_Csub_sf"/>
</dbReference>
<dbReference type="Proteomes" id="UP000613512">
    <property type="component" value="Unassembled WGS sequence"/>
</dbReference>
<keyword evidence="3" id="KW-1133">Transmembrane helix</keyword>
<keyword evidence="1" id="KW-0375">Hydrogen ion transport</keyword>
<proteinExistence type="predicted"/>
<sequence length="135" mass="14717">MSSAYYFALAAILAVLAILLVFKLNVEKLKENPQQIGQVQTRFFIGVAVAESIPIVLIILGFLGLETVSSIEELYIPGAIVIFSMIFAPFFIMLQKSVGVPEEAKQTINTFSFIGIAMANAIPIISLACLFLMMP</sequence>
<keyword evidence="2" id="KW-0406">Ion transport</keyword>
<evidence type="ECO:0000313" key="4">
    <source>
        <dbReference type="EMBL" id="GGA64569.1"/>
    </source>
</evidence>
<protein>
    <recommendedName>
        <fullName evidence="6">F0F1 ATP synthase subunit C</fullName>
    </recommendedName>
</protein>
<evidence type="ECO:0000256" key="1">
    <source>
        <dbReference type="ARBA" id="ARBA00022781"/>
    </source>
</evidence>
<dbReference type="AlphaFoldDB" id="A0A916W3K8"/>
<keyword evidence="5" id="KW-1185">Reference proteome</keyword>
<keyword evidence="3" id="KW-0812">Transmembrane</keyword>
<reference evidence="4" key="1">
    <citation type="journal article" date="2014" name="Int. J. Syst. Evol. Microbiol.">
        <title>Complete genome sequence of Corynebacterium casei LMG S-19264T (=DSM 44701T), isolated from a smear-ripened cheese.</title>
        <authorList>
            <consortium name="US DOE Joint Genome Institute (JGI-PGF)"/>
            <person name="Walter F."/>
            <person name="Albersmeier A."/>
            <person name="Kalinowski J."/>
            <person name="Ruckert C."/>
        </authorList>
    </citation>
    <scope>NUCLEOTIDE SEQUENCE</scope>
    <source>
        <strain evidence="4">CGMCC 1.12408</strain>
    </source>
</reference>
<keyword evidence="3" id="KW-0472">Membrane</keyword>
<dbReference type="SUPFAM" id="SSF81333">
    <property type="entry name" value="F1F0 ATP synthase subunit C"/>
    <property type="match status" value="1"/>
</dbReference>
<evidence type="ECO:0000313" key="5">
    <source>
        <dbReference type="Proteomes" id="UP000613512"/>
    </source>
</evidence>
<dbReference type="Gene3D" id="1.20.20.10">
    <property type="entry name" value="F1F0 ATP synthase subunit C"/>
    <property type="match status" value="1"/>
</dbReference>
<evidence type="ECO:0008006" key="6">
    <source>
        <dbReference type="Google" id="ProtNLM"/>
    </source>
</evidence>
<gene>
    <name evidence="4" type="ORF">GCM10008025_05540</name>
</gene>
<evidence type="ECO:0000256" key="2">
    <source>
        <dbReference type="ARBA" id="ARBA00023065"/>
    </source>
</evidence>